<comment type="caution">
    <text evidence="1">The sequence shown here is derived from an EMBL/GenBank/DDBJ whole genome shotgun (WGS) entry which is preliminary data.</text>
</comment>
<proteinExistence type="predicted"/>
<dbReference type="Proteomes" id="UP001447188">
    <property type="component" value="Unassembled WGS sequence"/>
</dbReference>
<reference evidence="1 2" key="1">
    <citation type="submission" date="2024-02" db="EMBL/GenBank/DDBJ databases">
        <title>Discinaceae phylogenomics.</title>
        <authorList>
            <person name="Dirks A.C."/>
            <person name="James T.Y."/>
        </authorList>
    </citation>
    <scope>NUCLEOTIDE SEQUENCE [LARGE SCALE GENOMIC DNA]</scope>
    <source>
        <strain evidence="1 2">ACD0624</strain>
    </source>
</reference>
<accession>A0ABR3G5E9</accession>
<evidence type="ECO:0000313" key="1">
    <source>
        <dbReference type="EMBL" id="KAL0631176.1"/>
    </source>
</evidence>
<organism evidence="1 2">
    <name type="scientific">Discina gigas</name>
    <dbReference type="NCBI Taxonomy" id="1032678"/>
    <lineage>
        <taxon>Eukaryota</taxon>
        <taxon>Fungi</taxon>
        <taxon>Dikarya</taxon>
        <taxon>Ascomycota</taxon>
        <taxon>Pezizomycotina</taxon>
        <taxon>Pezizomycetes</taxon>
        <taxon>Pezizales</taxon>
        <taxon>Discinaceae</taxon>
        <taxon>Discina</taxon>
    </lineage>
</organism>
<dbReference type="EMBL" id="JBBBZM010000286">
    <property type="protein sequence ID" value="KAL0631176.1"/>
    <property type="molecule type" value="Genomic_DNA"/>
</dbReference>
<sequence>MSSADTRTPWDTNTWEELEEELADISPTVRVQWESASLTYTVPPQFMLWSTLQQNVNESWNTYDGYNAVWKPPAQRRREGVTPWNVKAPRLSSTIINKEAGKAVVEVLGLSSYDAPPLEAVRVPQDAGLAKRKRTRKAD</sequence>
<name>A0ABR3G5E9_9PEZI</name>
<protein>
    <submittedName>
        <fullName evidence="1">Uncharacterized protein</fullName>
    </submittedName>
</protein>
<evidence type="ECO:0000313" key="2">
    <source>
        <dbReference type="Proteomes" id="UP001447188"/>
    </source>
</evidence>
<keyword evidence="2" id="KW-1185">Reference proteome</keyword>
<gene>
    <name evidence="1" type="ORF">Q9L58_009963</name>
</gene>